<comment type="caution">
    <text evidence="1">The sequence shown here is derived from an EMBL/GenBank/DDBJ whole genome shotgun (WGS) entry which is preliminary data.</text>
</comment>
<sequence>MEFRKSITPGTPSYEKVYHNVGFEEILQEKGHWMIVKEFLDLEDSGSLYSGLGNTRPISSGELFEF</sequence>
<dbReference type="Proteomes" id="UP001140091">
    <property type="component" value="Unassembled WGS sequence"/>
</dbReference>
<dbReference type="AlphaFoldDB" id="A0A9W8JH53"/>
<name>A0A9W8JH53_9AGAR</name>
<proteinExistence type="predicted"/>
<organism evidence="1 2">
    <name type="scientific">Candolleomyces eurysporus</name>
    <dbReference type="NCBI Taxonomy" id="2828524"/>
    <lineage>
        <taxon>Eukaryota</taxon>
        <taxon>Fungi</taxon>
        <taxon>Dikarya</taxon>
        <taxon>Basidiomycota</taxon>
        <taxon>Agaricomycotina</taxon>
        <taxon>Agaricomycetes</taxon>
        <taxon>Agaricomycetidae</taxon>
        <taxon>Agaricales</taxon>
        <taxon>Agaricineae</taxon>
        <taxon>Psathyrellaceae</taxon>
        <taxon>Candolleomyces</taxon>
    </lineage>
</organism>
<reference evidence="1" key="1">
    <citation type="submission" date="2022-06" db="EMBL/GenBank/DDBJ databases">
        <title>Genome Sequence of Candolleomyces eurysporus.</title>
        <authorList>
            <person name="Buettner E."/>
        </authorList>
    </citation>
    <scope>NUCLEOTIDE SEQUENCE</scope>
    <source>
        <strain evidence="1">VTCC 930004</strain>
    </source>
</reference>
<feature type="non-terminal residue" evidence="1">
    <location>
        <position position="66"/>
    </location>
</feature>
<gene>
    <name evidence="1" type="ORF">H1R20_g2391</name>
</gene>
<keyword evidence="2" id="KW-1185">Reference proteome</keyword>
<dbReference type="EMBL" id="JANBPK010000712">
    <property type="protein sequence ID" value="KAJ2934696.1"/>
    <property type="molecule type" value="Genomic_DNA"/>
</dbReference>
<accession>A0A9W8JH53</accession>
<evidence type="ECO:0000313" key="2">
    <source>
        <dbReference type="Proteomes" id="UP001140091"/>
    </source>
</evidence>
<evidence type="ECO:0000313" key="1">
    <source>
        <dbReference type="EMBL" id="KAJ2934696.1"/>
    </source>
</evidence>
<protein>
    <submittedName>
        <fullName evidence="1">Uncharacterized protein</fullName>
    </submittedName>
</protein>